<dbReference type="PROSITE" id="PS50011">
    <property type="entry name" value="PROTEIN_KINASE_DOM"/>
    <property type="match status" value="1"/>
</dbReference>
<dbReference type="InterPro" id="IPR000719">
    <property type="entry name" value="Prot_kinase_dom"/>
</dbReference>
<dbReference type="PROSITE" id="PS00138">
    <property type="entry name" value="SUBTILASE_SER"/>
    <property type="match status" value="1"/>
</dbReference>
<dbReference type="Proteomes" id="UP000027456">
    <property type="component" value="Unassembled WGS sequence"/>
</dbReference>
<keyword evidence="8" id="KW-0418">Kinase</keyword>
<feature type="active site" description="Charge relay system" evidence="5">
    <location>
        <position position="925"/>
    </location>
</feature>
<comment type="caution">
    <text evidence="8">The sequence shown here is derived from an EMBL/GenBank/DDBJ whole genome shotgun (WGS) entry which is preliminary data.</text>
</comment>
<dbReference type="STRING" id="1423351.A0A074SVI3"/>
<dbReference type="Pfam" id="PF07714">
    <property type="entry name" value="PK_Tyr_Ser-Thr"/>
    <property type="match status" value="1"/>
</dbReference>
<dbReference type="SUPFAM" id="SSF56112">
    <property type="entry name" value="Protein kinase-like (PK-like)"/>
    <property type="match status" value="1"/>
</dbReference>
<dbReference type="GO" id="GO:0005524">
    <property type="term" value="F:ATP binding"/>
    <property type="evidence" value="ECO:0007669"/>
    <property type="project" value="InterPro"/>
</dbReference>
<dbReference type="PANTHER" id="PTHR43806:SF66">
    <property type="entry name" value="SERIN ENDOPEPTIDASE"/>
    <property type="match status" value="1"/>
</dbReference>
<dbReference type="GO" id="GO:0004672">
    <property type="term" value="F:protein kinase activity"/>
    <property type="evidence" value="ECO:0007669"/>
    <property type="project" value="InterPro"/>
</dbReference>
<evidence type="ECO:0000313" key="8">
    <source>
        <dbReference type="EMBL" id="KEP53907.1"/>
    </source>
</evidence>
<dbReference type="AlphaFoldDB" id="A0A074SVI3"/>
<dbReference type="Gene3D" id="1.10.510.10">
    <property type="entry name" value="Transferase(Phosphotransferase) domain 1"/>
    <property type="match status" value="1"/>
</dbReference>
<dbReference type="InterPro" id="IPR000209">
    <property type="entry name" value="Peptidase_S8/S53_dom"/>
</dbReference>
<dbReference type="InterPro" id="IPR011009">
    <property type="entry name" value="Kinase-like_dom_sf"/>
</dbReference>
<dbReference type="PRINTS" id="PR00723">
    <property type="entry name" value="SUBTILISIN"/>
</dbReference>
<name>A0A074SVI3_9AGAM</name>
<dbReference type="GO" id="GO:0005615">
    <property type="term" value="C:extracellular space"/>
    <property type="evidence" value="ECO:0007669"/>
    <property type="project" value="TreeGrafter"/>
</dbReference>
<evidence type="ECO:0000256" key="2">
    <source>
        <dbReference type="ARBA" id="ARBA00022670"/>
    </source>
</evidence>
<keyword evidence="2 5" id="KW-0645">Protease</keyword>
<gene>
    <name evidence="8" type="ORF">V565_024290</name>
</gene>
<protein>
    <submittedName>
        <fullName evidence="8">Tyrosine kinase family catalytic domain protein</fullName>
    </submittedName>
</protein>
<evidence type="ECO:0000256" key="5">
    <source>
        <dbReference type="PROSITE-ProRule" id="PRU01240"/>
    </source>
</evidence>
<dbReference type="PROSITE" id="PS51892">
    <property type="entry name" value="SUBTILASE"/>
    <property type="match status" value="1"/>
</dbReference>
<dbReference type="InterPro" id="IPR001245">
    <property type="entry name" value="Ser-Thr/Tyr_kinase_cat_dom"/>
</dbReference>
<feature type="domain" description="Protein kinase" evidence="7">
    <location>
        <begin position="255"/>
        <end position="542"/>
    </location>
</feature>
<evidence type="ECO:0000256" key="3">
    <source>
        <dbReference type="ARBA" id="ARBA00022801"/>
    </source>
</evidence>
<feature type="active site" description="Charge relay system" evidence="5">
    <location>
        <position position="755"/>
    </location>
</feature>
<accession>A0A074SVI3</accession>
<evidence type="ECO:0000256" key="1">
    <source>
        <dbReference type="ARBA" id="ARBA00011073"/>
    </source>
</evidence>
<dbReference type="GO" id="GO:0006508">
    <property type="term" value="P:proteolysis"/>
    <property type="evidence" value="ECO:0007669"/>
    <property type="project" value="UniProtKB-KW"/>
</dbReference>
<keyword evidence="9" id="KW-1185">Reference proteome</keyword>
<organism evidence="8 9">
    <name type="scientific">Rhizoctonia solani 123E</name>
    <dbReference type="NCBI Taxonomy" id="1423351"/>
    <lineage>
        <taxon>Eukaryota</taxon>
        <taxon>Fungi</taxon>
        <taxon>Dikarya</taxon>
        <taxon>Basidiomycota</taxon>
        <taxon>Agaricomycotina</taxon>
        <taxon>Agaricomycetes</taxon>
        <taxon>Cantharellales</taxon>
        <taxon>Ceratobasidiaceae</taxon>
        <taxon>Rhizoctonia</taxon>
    </lineage>
</organism>
<dbReference type="SUPFAM" id="SSF54897">
    <property type="entry name" value="Protease propeptides/inhibitors"/>
    <property type="match status" value="1"/>
</dbReference>
<dbReference type="PANTHER" id="PTHR43806">
    <property type="entry name" value="PEPTIDASE S8"/>
    <property type="match status" value="1"/>
</dbReference>
<comment type="similarity">
    <text evidence="1 5">Belongs to the peptidase S8 family.</text>
</comment>
<evidence type="ECO:0000259" key="7">
    <source>
        <dbReference type="PROSITE" id="PS50011"/>
    </source>
</evidence>
<dbReference type="Pfam" id="PF00082">
    <property type="entry name" value="Peptidase_S8"/>
    <property type="match status" value="1"/>
</dbReference>
<dbReference type="InterPro" id="IPR015500">
    <property type="entry name" value="Peptidase_S8_subtilisin-rel"/>
</dbReference>
<feature type="active site" description="Charge relay system" evidence="5">
    <location>
        <position position="725"/>
    </location>
</feature>
<dbReference type="InterPro" id="IPR023828">
    <property type="entry name" value="Peptidase_S8_Ser-AS"/>
</dbReference>
<feature type="region of interest" description="Disordered" evidence="6">
    <location>
        <begin position="652"/>
        <end position="678"/>
    </location>
</feature>
<keyword evidence="3 5" id="KW-0378">Hydrolase</keyword>
<sequence>MSQVAIMGPQPPTLSLSDASDMTLAQVAAGLASVPDVNSLLEVLKDLFVAVEKVAVNRDQWKILRGRCVMVAYISISYVMSNQKAGYPTLPNATEHLQWTIKGIIRTVDHWQRNYHAQFFDTTDCVLVGHAIVEQFSVLDTYLANYIPFDADATALPLQELQAAQRNAVEWLEYLKYHSRATVESGPGRESDRESDRLSIPLLEIEVERRHRIFQNPDQKTVAEYVAAEDFLQVIQNVTDIQLPPTLLTGRQCVQLSPLPIRSGIHCDVYKASFLNGLVAKKVFRLDTTEKSSIAKYSEKLVEDAKLWAKFRSAYTLPFYGVGMETVGRDKVQLYMVSPLMKNLDAASYLKTYRNNPNMREGVMRIITDAAAGLKYLHGLNPTVVHSGMRGENILVTDSGGGLLGGFAFTKELLPGASGDTKPVTDAPQAVLNGKVDDCRWMAPETLSSSGLVLQTSSDVWRWAMTALELITGRLPYYETKDPKVVIEKVISKKLPARVDYTEFETHSLKPDDMWRLLESCWTYMPEDRPTIDKVLENLQEISSPKKISAAGSNVMQATGSETWIQQFPDIDWDLCEPDDPDAIPESYLVYLKPEQDRDLHIKQMEDSAKEYHASGEKIYVVEHRFHVIDAYSAKLTNEGLRFVASSNQVTRISQDRMGDSESDDDDDDNDDDDDGVRTNATWNLEAISSREPMVQRPEPQIKEYRFQPRAEPTQPQDVDVYVFDSGVLIHHTELEGHALWADFSEGAKWDVSGHGTRVAAVIAGRTLGVCPNAKIWAVQVNRLRAYPDRYKVDRNACLVALDRIIDAHRHDNDRHRVINLSISFSKRNINEAERLVTLAIASGIHVCAAAGNVRIGDSNPTKDARRRSPGRLEDVITVAGSDIQNRLCDSSYRGPAVTIIAPGGSITTASHRGADQEATVSGTSYAAPHVSGVAASILRGQPQAVNPRVLRALLVETATPNILINVPNGTVNRLLNNGAQA</sequence>
<dbReference type="EMBL" id="AZST01000044">
    <property type="protein sequence ID" value="KEP53907.1"/>
    <property type="molecule type" value="Genomic_DNA"/>
</dbReference>
<keyword evidence="8" id="KW-0808">Transferase</keyword>
<evidence type="ECO:0000256" key="4">
    <source>
        <dbReference type="ARBA" id="ARBA00022825"/>
    </source>
</evidence>
<keyword evidence="4 5" id="KW-0720">Serine protease</keyword>
<dbReference type="Gene3D" id="3.40.50.200">
    <property type="entry name" value="Peptidase S8/S53 domain"/>
    <property type="match status" value="1"/>
</dbReference>
<dbReference type="InterPro" id="IPR036852">
    <property type="entry name" value="Peptidase_S8/S53_dom_sf"/>
</dbReference>
<reference evidence="8 9" key="1">
    <citation type="submission" date="2013-12" db="EMBL/GenBank/DDBJ databases">
        <authorList>
            <person name="Cubeta M."/>
            <person name="Pakala S."/>
            <person name="Fedorova N."/>
            <person name="Thomas E."/>
            <person name="Dean R."/>
            <person name="Jabaji S."/>
            <person name="Neate S."/>
            <person name="Toda T."/>
            <person name="Tavantzis S."/>
            <person name="Vilgalys R."/>
            <person name="Bharathan N."/>
            <person name="Pakala S."/>
            <person name="Losada L.S."/>
            <person name="Zafar N."/>
            <person name="Nierman W."/>
        </authorList>
    </citation>
    <scope>NUCLEOTIDE SEQUENCE [LARGE SCALE GENOMIC DNA]</scope>
    <source>
        <strain evidence="8 9">123E</strain>
    </source>
</reference>
<feature type="compositionally biased region" description="Acidic residues" evidence="6">
    <location>
        <begin position="661"/>
        <end position="675"/>
    </location>
</feature>
<dbReference type="GO" id="GO:0004252">
    <property type="term" value="F:serine-type endopeptidase activity"/>
    <property type="evidence" value="ECO:0007669"/>
    <property type="project" value="UniProtKB-UniRule"/>
</dbReference>
<dbReference type="InterPro" id="IPR050131">
    <property type="entry name" value="Peptidase_S8_subtilisin-like"/>
</dbReference>
<dbReference type="HOGENOM" id="CLU_303296_0_0_1"/>
<evidence type="ECO:0000313" key="9">
    <source>
        <dbReference type="Proteomes" id="UP000027456"/>
    </source>
</evidence>
<dbReference type="OrthoDB" id="4062651at2759"/>
<proteinExistence type="inferred from homology"/>
<evidence type="ECO:0000256" key="6">
    <source>
        <dbReference type="SAM" id="MobiDB-lite"/>
    </source>
</evidence>
<dbReference type="SUPFAM" id="SSF52743">
    <property type="entry name" value="Subtilisin-like"/>
    <property type="match status" value="1"/>
</dbReference>